<accession>A0A6L6QLZ2</accession>
<dbReference type="Proteomes" id="UP000472320">
    <property type="component" value="Unassembled WGS sequence"/>
</dbReference>
<dbReference type="InterPro" id="IPR010260">
    <property type="entry name" value="AlpA"/>
</dbReference>
<keyword evidence="2" id="KW-1185">Reference proteome</keyword>
<sequence length="74" mass="8286">MMAPGRILIKRKQLLQKVPLGERTILELERAGKFPKRFSITARAVAWDLNEVDAWIAQQQAAAVPQPAPGIKRP</sequence>
<protein>
    <submittedName>
        <fullName evidence="1">AlpA family phage regulatory protein</fullName>
    </submittedName>
</protein>
<proteinExistence type="predicted"/>
<gene>
    <name evidence="1" type="ORF">GM658_22730</name>
</gene>
<evidence type="ECO:0000313" key="2">
    <source>
        <dbReference type="Proteomes" id="UP000472320"/>
    </source>
</evidence>
<reference evidence="1 2" key="1">
    <citation type="submission" date="2019-11" db="EMBL/GenBank/DDBJ databases">
        <title>Type strains purchased from KCTC, JCM and DSMZ.</title>
        <authorList>
            <person name="Lu H."/>
        </authorList>
    </citation>
    <scope>NUCLEOTIDE SEQUENCE [LARGE SCALE GENOMIC DNA]</scope>
    <source>
        <strain evidence="1 2">JCM 31587</strain>
    </source>
</reference>
<dbReference type="EMBL" id="WNKX01000022">
    <property type="protein sequence ID" value="MTW13428.1"/>
    <property type="molecule type" value="Genomic_DNA"/>
</dbReference>
<dbReference type="AlphaFoldDB" id="A0A6L6QLZ2"/>
<organism evidence="1 2">
    <name type="scientific">Massilia eburnea</name>
    <dbReference type="NCBI Taxonomy" id="1776165"/>
    <lineage>
        <taxon>Bacteria</taxon>
        <taxon>Pseudomonadati</taxon>
        <taxon>Pseudomonadota</taxon>
        <taxon>Betaproteobacteria</taxon>
        <taxon>Burkholderiales</taxon>
        <taxon>Oxalobacteraceae</taxon>
        <taxon>Telluria group</taxon>
        <taxon>Massilia</taxon>
    </lineage>
</organism>
<evidence type="ECO:0000313" key="1">
    <source>
        <dbReference type="EMBL" id="MTW13428.1"/>
    </source>
</evidence>
<dbReference type="Pfam" id="PF05930">
    <property type="entry name" value="Phage_AlpA"/>
    <property type="match status" value="1"/>
</dbReference>
<name>A0A6L6QLZ2_9BURK</name>
<comment type="caution">
    <text evidence="1">The sequence shown here is derived from an EMBL/GenBank/DDBJ whole genome shotgun (WGS) entry which is preliminary data.</text>
</comment>
<dbReference type="Gene3D" id="1.10.238.160">
    <property type="match status" value="1"/>
</dbReference>
<dbReference type="OrthoDB" id="8455288at2"/>